<evidence type="ECO:0000256" key="2">
    <source>
        <dbReference type="ARBA" id="ARBA00023043"/>
    </source>
</evidence>
<feature type="repeat" description="ANK" evidence="3">
    <location>
        <begin position="28"/>
        <end position="60"/>
    </location>
</feature>
<proteinExistence type="predicted"/>
<dbReference type="PANTHER" id="PTHR24198:SF165">
    <property type="entry name" value="ANKYRIN REPEAT-CONTAINING PROTEIN-RELATED"/>
    <property type="match status" value="1"/>
</dbReference>
<keyword evidence="1" id="KW-0677">Repeat</keyword>
<dbReference type="PROSITE" id="PS50088">
    <property type="entry name" value="ANK_REPEAT"/>
    <property type="match status" value="3"/>
</dbReference>
<keyword evidence="2 3" id="KW-0040">ANK repeat</keyword>
<evidence type="ECO:0000313" key="4">
    <source>
        <dbReference type="EMBL" id="CAL4199967.1"/>
    </source>
</evidence>
<evidence type="ECO:0000256" key="1">
    <source>
        <dbReference type="ARBA" id="ARBA00022737"/>
    </source>
</evidence>
<feature type="non-terminal residue" evidence="4">
    <location>
        <position position="173"/>
    </location>
</feature>
<dbReference type="Pfam" id="PF12796">
    <property type="entry name" value="Ank_2"/>
    <property type="match status" value="1"/>
</dbReference>
<dbReference type="AlphaFoldDB" id="A0AAV2SJF0"/>
<reference evidence="4 5" key="1">
    <citation type="submission" date="2024-05" db="EMBL/GenBank/DDBJ databases">
        <authorList>
            <person name="Wallberg A."/>
        </authorList>
    </citation>
    <scope>NUCLEOTIDE SEQUENCE [LARGE SCALE GENOMIC DNA]</scope>
</reference>
<accession>A0AAV2SJF0</accession>
<gene>
    <name evidence="4" type="ORF">MNOR_LOCUS37492</name>
</gene>
<dbReference type="SUPFAM" id="SSF48403">
    <property type="entry name" value="Ankyrin repeat"/>
    <property type="match status" value="1"/>
</dbReference>
<keyword evidence="5" id="KW-1185">Reference proteome</keyword>
<name>A0AAV2SJF0_MEGNR</name>
<dbReference type="SMART" id="SM00248">
    <property type="entry name" value="ANK"/>
    <property type="match status" value="4"/>
</dbReference>
<feature type="repeat" description="ANK" evidence="3">
    <location>
        <begin position="62"/>
        <end position="94"/>
    </location>
</feature>
<organism evidence="4 5">
    <name type="scientific">Meganyctiphanes norvegica</name>
    <name type="common">Northern krill</name>
    <name type="synonym">Thysanopoda norvegica</name>
    <dbReference type="NCBI Taxonomy" id="48144"/>
    <lineage>
        <taxon>Eukaryota</taxon>
        <taxon>Metazoa</taxon>
        <taxon>Ecdysozoa</taxon>
        <taxon>Arthropoda</taxon>
        <taxon>Crustacea</taxon>
        <taxon>Multicrustacea</taxon>
        <taxon>Malacostraca</taxon>
        <taxon>Eumalacostraca</taxon>
        <taxon>Eucarida</taxon>
        <taxon>Euphausiacea</taxon>
        <taxon>Euphausiidae</taxon>
        <taxon>Meganyctiphanes</taxon>
    </lineage>
</organism>
<evidence type="ECO:0000256" key="3">
    <source>
        <dbReference type="PROSITE-ProRule" id="PRU00023"/>
    </source>
</evidence>
<comment type="caution">
    <text evidence="4">The sequence shown here is derived from an EMBL/GenBank/DDBJ whole genome shotgun (WGS) entry which is preliminary data.</text>
</comment>
<dbReference type="EMBL" id="CAXKWB010076022">
    <property type="protein sequence ID" value="CAL4199967.1"/>
    <property type="molecule type" value="Genomic_DNA"/>
</dbReference>
<protein>
    <submittedName>
        <fullName evidence="4">Uncharacterized protein</fullName>
    </submittedName>
</protein>
<dbReference type="Proteomes" id="UP001497623">
    <property type="component" value="Unassembled WGS sequence"/>
</dbReference>
<dbReference type="PRINTS" id="PR01415">
    <property type="entry name" value="ANKYRIN"/>
</dbReference>
<dbReference type="InterPro" id="IPR036770">
    <property type="entry name" value="Ankyrin_rpt-contain_sf"/>
</dbReference>
<evidence type="ECO:0000313" key="5">
    <source>
        <dbReference type="Proteomes" id="UP001497623"/>
    </source>
</evidence>
<dbReference type="Gene3D" id="1.25.40.20">
    <property type="entry name" value="Ankyrin repeat-containing domain"/>
    <property type="match status" value="1"/>
</dbReference>
<dbReference type="InterPro" id="IPR002110">
    <property type="entry name" value="Ankyrin_rpt"/>
</dbReference>
<feature type="repeat" description="ANK" evidence="3">
    <location>
        <begin position="95"/>
        <end position="127"/>
    </location>
</feature>
<sequence length="173" mass="19117">MVAVRRKNIDMVNLFLQYNVNTEFRGDFQATPLIWASAHGQSNIVEKLLNHMADINAKSSRNGGTPIHYAAASGHIQTMKMLKSRGSPLDHMTNQGYTPLHSAAWFGTQNAAQWLVSQGADLKAVTNMGESVVDIADSRSHKELKEWLRSCEVDLPAMLLQLRIPGSNATSEQ</sequence>
<dbReference type="PANTHER" id="PTHR24198">
    <property type="entry name" value="ANKYRIN REPEAT AND PROTEIN KINASE DOMAIN-CONTAINING PROTEIN"/>
    <property type="match status" value="1"/>
</dbReference>
<dbReference type="PROSITE" id="PS50297">
    <property type="entry name" value="ANK_REP_REGION"/>
    <property type="match status" value="3"/>
</dbReference>